<dbReference type="PANTHER" id="PTHR43143">
    <property type="entry name" value="METALLOPHOSPHOESTERASE, CALCINEURIN SUPERFAMILY"/>
    <property type="match status" value="1"/>
</dbReference>
<dbReference type="EMBL" id="APLQ01000011">
    <property type="protein sequence ID" value="ENO15886.1"/>
    <property type="molecule type" value="Genomic_DNA"/>
</dbReference>
<dbReference type="OrthoDB" id="9773411at2"/>
<dbReference type="Pfam" id="PF13385">
    <property type="entry name" value="Laminin_G_3"/>
    <property type="match status" value="1"/>
</dbReference>
<dbReference type="STRING" id="626887.J057_11056"/>
<dbReference type="InterPro" id="IPR004843">
    <property type="entry name" value="Calcineurin-like_PHP"/>
</dbReference>
<evidence type="ECO:0000313" key="4">
    <source>
        <dbReference type="EMBL" id="ENO15886.1"/>
    </source>
</evidence>
<reference evidence="4 5" key="1">
    <citation type="journal article" date="2013" name="Genome Announc.">
        <title>Genome Sequence of the Polycyclic Aromatic Hydrocarbon-Degrading Bacterium Strain Marinobacter nanhaiticus D15-8WT.</title>
        <authorList>
            <person name="Cui Z."/>
            <person name="Gao W."/>
            <person name="Li Q."/>
            <person name="Xu G."/>
            <person name="Zheng L."/>
        </authorList>
    </citation>
    <scope>NUCLEOTIDE SEQUENCE [LARGE SCALE GENOMIC DNA]</scope>
    <source>
        <strain evidence="4 5">D15-8W</strain>
    </source>
</reference>
<dbReference type="Gene3D" id="3.60.21.10">
    <property type="match status" value="1"/>
</dbReference>
<name>N6WWB8_9GAMM</name>
<dbReference type="PROSITE" id="PS51257">
    <property type="entry name" value="PROKAR_LIPOPROTEIN"/>
    <property type="match status" value="1"/>
</dbReference>
<dbReference type="InterPro" id="IPR051918">
    <property type="entry name" value="STPP_CPPED1"/>
</dbReference>
<keyword evidence="5" id="KW-1185">Reference proteome</keyword>
<dbReference type="InterPro" id="IPR013320">
    <property type="entry name" value="ConA-like_dom_sf"/>
</dbReference>
<dbReference type="eggNOG" id="COG1409">
    <property type="taxonomic scope" value="Bacteria"/>
</dbReference>
<protein>
    <submittedName>
        <fullName evidence="4">Serine/threonine protein phosphatase</fullName>
    </submittedName>
</protein>
<gene>
    <name evidence="4" type="ORF">J057_11056</name>
</gene>
<organism evidence="4 5">
    <name type="scientific">Marinobacter nanhaiticus D15-8W</name>
    <dbReference type="NCBI Taxonomy" id="626887"/>
    <lineage>
        <taxon>Bacteria</taxon>
        <taxon>Pseudomonadati</taxon>
        <taxon>Pseudomonadota</taxon>
        <taxon>Gammaproteobacteria</taxon>
        <taxon>Pseudomonadales</taxon>
        <taxon>Marinobacteraceae</taxon>
        <taxon>Marinobacter</taxon>
    </lineage>
</organism>
<evidence type="ECO:0000256" key="2">
    <source>
        <dbReference type="SAM" id="SignalP"/>
    </source>
</evidence>
<dbReference type="Pfam" id="PF00149">
    <property type="entry name" value="Metallophos"/>
    <property type="match status" value="1"/>
</dbReference>
<dbReference type="AlphaFoldDB" id="N6WWB8"/>
<comment type="caution">
    <text evidence="4">The sequence shown here is derived from an EMBL/GenBank/DDBJ whole genome shotgun (WGS) entry which is preliminary data.</text>
</comment>
<dbReference type="InterPro" id="IPR029052">
    <property type="entry name" value="Metallo-depent_PP-like"/>
</dbReference>
<dbReference type="PANTHER" id="PTHR43143:SF5">
    <property type="entry name" value="SECRETED PROTEIN"/>
    <property type="match status" value="1"/>
</dbReference>
<feature type="signal peptide" evidence="2">
    <location>
        <begin position="1"/>
        <end position="23"/>
    </location>
</feature>
<keyword evidence="2" id="KW-0732">Signal</keyword>
<proteinExistence type="predicted"/>
<dbReference type="RefSeq" id="WP_004580176.1">
    <property type="nucleotide sequence ID" value="NZ_AP028878.1"/>
</dbReference>
<sequence>MSIGKRSGWCSIWMVLCLTFLLAACGSDSDSDPDEAAPPENPGEDAGNVLPTFTLAIVPDTQKYARYSPERYTVQTQWIADHYKEQNIKFTVHLGDVVDRAGEPNEWVAARQAMEILEASAETPYSVLAGNHDVLNSGQADDERDLSSEPFLQHFPASLQAGNFTTFRGADSTGFNSYHIFQTEGQAYLVLALDWRVSEQTVNWAQSVLDAHPELPVILTTHQLLNIAGDGETAIFTEHGAMLWEQLIRSNDQIFLTFNGHHHGEAMMVAKNDYGRDVVMVVVDYQSGFWGGNGMLQLVDFDYANDELDFRSFSPWVAAIPEDQRQPQDELSRWVFSVPLDFSARFKSFNEAATGDAPGNIEGTEAYWILDDAHRITSTSGEVRFLDASGKGNDLTLVPHNSPVGDRSAFFRIGSEAPPFGYAKGASTFLGNNDIGGYYLTTDAPGLIFETSDSGNPGYLPQYTIEAIVRLPGDWTPAENQWSGILNHRPQITQVCNYHSVSCAGSDAALGLNVSSLKEFQWVSTSQNGKGEDNWSWEVASSYWYHIALVNDGERVQMYVDGSLVMRTGVDEQHGLLVEPGQPWSIGINSWEGNPGNLFAGDIAEIRINNRVLEPGEWLYNH</sequence>
<feature type="domain" description="Calcineurin-like phosphoesterase" evidence="3">
    <location>
        <begin position="56"/>
        <end position="263"/>
    </location>
</feature>
<dbReference type="PATRIC" id="fig|626887.3.peg.2217"/>
<dbReference type="Gene3D" id="2.60.120.200">
    <property type="match status" value="1"/>
</dbReference>
<feature type="chain" id="PRO_5004127193" evidence="2">
    <location>
        <begin position="24"/>
        <end position="622"/>
    </location>
</feature>
<dbReference type="SUPFAM" id="SSF56300">
    <property type="entry name" value="Metallo-dependent phosphatases"/>
    <property type="match status" value="1"/>
</dbReference>
<dbReference type="HOGENOM" id="CLU_018576_0_0_6"/>
<dbReference type="Proteomes" id="UP000013165">
    <property type="component" value="Unassembled WGS sequence"/>
</dbReference>
<evidence type="ECO:0000259" key="3">
    <source>
        <dbReference type="Pfam" id="PF00149"/>
    </source>
</evidence>
<evidence type="ECO:0000313" key="5">
    <source>
        <dbReference type="Proteomes" id="UP000013165"/>
    </source>
</evidence>
<accession>N6WWB8</accession>
<dbReference type="GO" id="GO:0016787">
    <property type="term" value="F:hydrolase activity"/>
    <property type="evidence" value="ECO:0007669"/>
    <property type="project" value="InterPro"/>
</dbReference>
<feature type="region of interest" description="Disordered" evidence="1">
    <location>
        <begin position="29"/>
        <end position="49"/>
    </location>
</feature>
<dbReference type="SUPFAM" id="SSF49899">
    <property type="entry name" value="Concanavalin A-like lectins/glucanases"/>
    <property type="match status" value="1"/>
</dbReference>
<evidence type="ECO:0000256" key="1">
    <source>
        <dbReference type="SAM" id="MobiDB-lite"/>
    </source>
</evidence>